<feature type="compositionally biased region" description="Low complexity" evidence="1">
    <location>
        <begin position="8"/>
        <end position="20"/>
    </location>
</feature>
<organism evidence="2 3">
    <name type="scientific">Monascus purpureus</name>
    <name type="common">Red mold</name>
    <name type="synonym">Monascus anka</name>
    <dbReference type="NCBI Taxonomy" id="5098"/>
    <lineage>
        <taxon>Eukaryota</taxon>
        <taxon>Fungi</taxon>
        <taxon>Dikarya</taxon>
        <taxon>Ascomycota</taxon>
        <taxon>Pezizomycotina</taxon>
        <taxon>Eurotiomycetes</taxon>
        <taxon>Eurotiomycetidae</taxon>
        <taxon>Eurotiales</taxon>
        <taxon>Aspergillaceae</taxon>
        <taxon>Monascus</taxon>
    </lineage>
</organism>
<feature type="compositionally biased region" description="Basic and acidic residues" evidence="1">
    <location>
        <begin position="227"/>
        <end position="239"/>
    </location>
</feature>
<sequence length="674" mass="73445">MPYPRPVSPLSLEVLSPSASDPDVDGAIGSDDELDASARAAKRRRIEKLAEAYLQGSQLFILSASLKGPFGKGWKNPWKKDRKWNAHLSYCRDTPQGSINNSEIAVVQETEPHERRDDAASQRNLHRPRPHAVELEFDPTSSYQCGKSLANQNSKYESSGDDARRRTSTTTLQRKSKRSLSHMIGAQDYTPIHREEHSWLKKARTRTGIRNLDPPTSPSRAVATRQLDVKDRREREVSLAKRSPLISRTHRSESIRADEAPLPTRSSSAQQRVSHSDSFVKSPSAINAGSSLHVTSSSHLPTFEYRRLRNAIAADNRRSKSPGVSDLDVDNINTAVAVEALKRRDPPVVVAEEPSVCNVGTDLAASEEQRQRSITDRDVSKGSKLKDSRSVSFLGANKPPSNTTSERFPSGQGVPGNPNLADFVTSLHSTALPGGNSDYDGDTSPEAQFSTQAAVLLAQRSFQNAIDSPELNSLSASKRNLPVNSPSSSTSHPQAITPFSQINARRSQPTAGDALQMMSTQCMIDAVTPFTFSTEKKQYRHVGTLSEAVTSSHKRRKGPDSAASSQRLHENSSSPPENRMGAESVTSWANSITRSIPDQYPDANDDGDYTELMGLPLTLTGTTPPTAQDAQNGGDSFNLSQAIADAGSWLRQSWDFTRDLRKSGTTGPPSSTAA</sequence>
<dbReference type="Proteomes" id="UP000319663">
    <property type="component" value="Unassembled WGS sequence"/>
</dbReference>
<feature type="compositionally biased region" description="Polar residues" evidence="1">
    <location>
        <begin position="562"/>
        <end position="576"/>
    </location>
</feature>
<accession>A0A507QNX3</accession>
<feature type="region of interest" description="Disordered" evidence="1">
    <location>
        <begin position="208"/>
        <end position="285"/>
    </location>
</feature>
<feature type="region of interest" description="Disordered" evidence="1">
    <location>
        <begin position="109"/>
        <end position="181"/>
    </location>
</feature>
<feature type="compositionally biased region" description="Polar residues" evidence="1">
    <location>
        <begin position="139"/>
        <end position="157"/>
    </location>
</feature>
<reference evidence="2 3" key="1">
    <citation type="submission" date="2019-06" db="EMBL/GenBank/DDBJ databases">
        <title>Wine fermentation using esterase from Monascus purpureus.</title>
        <authorList>
            <person name="Geng C."/>
            <person name="Zhang Y."/>
        </authorList>
    </citation>
    <scope>NUCLEOTIDE SEQUENCE [LARGE SCALE GENOMIC DNA]</scope>
    <source>
        <strain evidence="2">HQ1</strain>
    </source>
</reference>
<feature type="region of interest" description="Disordered" evidence="1">
    <location>
        <begin position="477"/>
        <end position="511"/>
    </location>
</feature>
<protein>
    <submittedName>
        <fullName evidence="2">Uncharacterized protein</fullName>
    </submittedName>
</protein>
<gene>
    <name evidence="2" type="ORF">MPDQ_002860</name>
</gene>
<feature type="compositionally biased region" description="Basic and acidic residues" evidence="1">
    <location>
        <begin position="110"/>
        <end position="120"/>
    </location>
</feature>
<proteinExistence type="predicted"/>
<evidence type="ECO:0000256" key="1">
    <source>
        <dbReference type="SAM" id="MobiDB-lite"/>
    </source>
</evidence>
<dbReference type="STRING" id="5098.A0A507QNX3"/>
<feature type="region of interest" description="Disordered" evidence="1">
    <location>
        <begin position="544"/>
        <end position="584"/>
    </location>
</feature>
<feature type="compositionally biased region" description="Basic and acidic residues" evidence="1">
    <location>
        <begin position="250"/>
        <end position="259"/>
    </location>
</feature>
<feature type="region of interest" description="Disordered" evidence="1">
    <location>
        <begin position="361"/>
        <end position="422"/>
    </location>
</feature>
<feature type="compositionally biased region" description="Polar residues" evidence="1">
    <location>
        <begin position="477"/>
        <end position="510"/>
    </location>
</feature>
<dbReference type="EMBL" id="VIFY01000192">
    <property type="protein sequence ID" value="TQB68762.1"/>
    <property type="molecule type" value="Genomic_DNA"/>
</dbReference>
<keyword evidence="3" id="KW-1185">Reference proteome</keyword>
<feature type="region of interest" description="Disordered" evidence="1">
    <location>
        <begin position="1"/>
        <end position="32"/>
    </location>
</feature>
<dbReference type="AlphaFoldDB" id="A0A507QNX3"/>
<evidence type="ECO:0000313" key="3">
    <source>
        <dbReference type="Proteomes" id="UP000319663"/>
    </source>
</evidence>
<feature type="compositionally biased region" description="Basic and acidic residues" evidence="1">
    <location>
        <begin position="367"/>
        <end position="389"/>
    </location>
</feature>
<evidence type="ECO:0000313" key="2">
    <source>
        <dbReference type="EMBL" id="TQB68762.1"/>
    </source>
</evidence>
<comment type="caution">
    <text evidence="2">The sequence shown here is derived from an EMBL/GenBank/DDBJ whole genome shotgun (WGS) entry which is preliminary data.</text>
</comment>
<dbReference type="OrthoDB" id="5419922at2759"/>
<feature type="compositionally biased region" description="Polar residues" evidence="1">
    <location>
        <begin position="264"/>
        <end position="285"/>
    </location>
</feature>
<name>A0A507QNX3_MONPU</name>